<dbReference type="Proteomes" id="UP001143810">
    <property type="component" value="Unassembled WGS sequence"/>
</dbReference>
<protein>
    <submittedName>
        <fullName evidence="1">Uncharacterized protein</fullName>
    </submittedName>
</protein>
<gene>
    <name evidence="2" type="ORF">M1B78_08930</name>
    <name evidence="1" type="ORF">M1B79_06055</name>
</gene>
<dbReference type="Proteomes" id="UP001143192">
    <property type="component" value="Unassembled WGS sequence"/>
</dbReference>
<name>A0A9X2SST7_9BACE</name>
<evidence type="ECO:0000313" key="1">
    <source>
        <dbReference type="EMBL" id="MCR6504258.1"/>
    </source>
</evidence>
<dbReference type="EMBL" id="JAMZED010000010">
    <property type="protein sequence ID" value="MCR6504258.1"/>
    <property type="molecule type" value="Genomic_DNA"/>
</dbReference>
<comment type="caution">
    <text evidence="1">The sequence shown here is derived from an EMBL/GenBank/DDBJ whole genome shotgun (WGS) entry which is preliminary data.</text>
</comment>
<keyword evidence="3" id="KW-1185">Reference proteome</keyword>
<accession>A0A9X2SST7</accession>
<dbReference type="AlphaFoldDB" id="A0A9X2SST7"/>
<organism evidence="1 3">
    <name type="scientific">Bacteroides muris</name>
    <name type="common">ex Fokt et al. 2023</name>
    <dbReference type="NCBI Taxonomy" id="2937417"/>
    <lineage>
        <taxon>Bacteria</taxon>
        <taxon>Pseudomonadati</taxon>
        <taxon>Bacteroidota</taxon>
        <taxon>Bacteroidia</taxon>
        <taxon>Bacteroidales</taxon>
        <taxon>Bacteroidaceae</taxon>
        <taxon>Bacteroides</taxon>
    </lineage>
</organism>
<evidence type="ECO:0000313" key="3">
    <source>
        <dbReference type="Proteomes" id="UP001143192"/>
    </source>
</evidence>
<dbReference type="RefSeq" id="WP_168354368.1">
    <property type="nucleotide sequence ID" value="NZ_JAMZED010000010.1"/>
</dbReference>
<reference evidence="1" key="2">
    <citation type="submission" date="2022-04" db="EMBL/GenBank/DDBJ databases">
        <authorList>
            <person name="Fokt H."/>
            <person name="Baines J."/>
        </authorList>
    </citation>
    <scope>NUCLEOTIDE SEQUENCE</scope>
    <source>
        <strain evidence="1">KH365_2</strain>
        <strain evidence="2">KH569_7</strain>
    </source>
</reference>
<reference evidence="1" key="1">
    <citation type="journal article" date="2022" name="Arch. Microbiol.">
        <title>Bacteroides muris sp. nov. isolated from the cecum of wild-derived house mice.</title>
        <authorList>
            <person name="Fokt H."/>
            <person name="Unni R."/>
            <person name="Repnik U."/>
            <person name="Schmitz R.A."/>
            <person name="Bramkamp M."/>
            <person name="Baines J.F."/>
            <person name="Unterweger D."/>
        </authorList>
    </citation>
    <scope>NUCLEOTIDE SEQUENCE</scope>
    <source>
        <strain evidence="1">KH365_2</strain>
        <strain evidence="2">KH569_7</strain>
    </source>
</reference>
<sequence>MRKILLMRPFYLKKLDFKQLLQTHENHIIPSLAYYISGIQRELLLSECQSQHSKCPAEGRTSSQAN</sequence>
<evidence type="ECO:0000313" key="2">
    <source>
        <dbReference type="EMBL" id="MCR6508285.1"/>
    </source>
</evidence>
<proteinExistence type="predicted"/>
<dbReference type="EMBL" id="JAMZEE010000017">
    <property type="protein sequence ID" value="MCR6508285.1"/>
    <property type="molecule type" value="Genomic_DNA"/>
</dbReference>